<feature type="binding site" evidence="8">
    <location>
        <position position="72"/>
    </location>
    <ligand>
        <name>GTP</name>
        <dbReference type="ChEBI" id="CHEBI:37565"/>
    </ligand>
</feature>
<dbReference type="GO" id="GO:0046872">
    <property type="term" value="F:metal ion binding"/>
    <property type="evidence" value="ECO:0007669"/>
    <property type="project" value="UniProtKB-KW"/>
</dbReference>
<comment type="domain">
    <text evidence="8">The N-terminal domain determines nucleotide recognition and specific binding, while the C-terminal domain determines the specific binding to the target protein.</text>
</comment>
<feature type="binding site" evidence="8">
    <location>
        <position position="26"/>
    </location>
    <ligand>
        <name>GTP</name>
        <dbReference type="ChEBI" id="CHEBI:37565"/>
    </ligand>
</feature>
<evidence type="ECO:0000259" key="9">
    <source>
        <dbReference type="Pfam" id="PF12804"/>
    </source>
</evidence>
<feature type="binding site" evidence="8">
    <location>
        <position position="102"/>
    </location>
    <ligand>
        <name>Mg(2+)</name>
        <dbReference type="ChEBI" id="CHEBI:18420"/>
    </ligand>
</feature>
<feature type="domain" description="MobA-like NTP transferase" evidence="9">
    <location>
        <begin position="11"/>
        <end position="150"/>
    </location>
</feature>
<dbReference type="PANTHER" id="PTHR19136">
    <property type="entry name" value="MOLYBDENUM COFACTOR GUANYLYLTRANSFERASE"/>
    <property type="match status" value="1"/>
</dbReference>
<accession>A0A6M8EDX7</accession>
<dbReference type="InterPro" id="IPR013482">
    <property type="entry name" value="Molybde_CF_guanTrfase"/>
</dbReference>
<dbReference type="GO" id="GO:1902758">
    <property type="term" value="P:bis(molybdopterin guanine dinucleotide)molybdenum biosynthetic process"/>
    <property type="evidence" value="ECO:0007669"/>
    <property type="project" value="TreeGrafter"/>
</dbReference>
<keyword evidence="3 8" id="KW-0479">Metal-binding</keyword>
<comment type="subcellular location">
    <subcellularLocation>
        <location evidence="8">Cytoplasm</location>
    </subcellularLocation>
</comment>
<dbReference type="Proteomes" id="UP000503483">
    <property type="component" value="Chromosome"/>
</dbReference>
<dbReference type="CDD" id="cd02503">
    <property type="entry name" value="MobA"/>
    <property type="match status" value="1"/>
</dbReference>
<keyword evidence="1 8" id="KW-0963">Cytoplasm</keyword>
<dbReference type="HAMAP" id="MF_00316">
    <property type="entry name" value="MobA"/>
    <property type="match status" value="1"/>
</dbReference>
<keyword evidence="11" id="KW-1185">Reference proteome</keyword>
<evidence type="ECO:0000256" key="8">
    <source>
        <dbReference type="HAMAP-Rule" id="MF_00316"/>
    </source>
</evidence>
<comment type="catalytic activity">
    <reaction evidence="8">
        <text>Mo-molybdopterin + GTP + H(+) = Mo-molybdopterin guanine dinucleotide + diphosphate</text>
        <dbReference type="Rhea" id="RHEA:34243"/>
        <dbReference type="ChEBI" id="CHEBI:15378"/>
        <dbReference type="ChEBI" id="CHEBI:33019"/>
        <dbReference type="ChEBI" id="CHEBI:37565"/>
        <dbReference type="ChEBI" id="CHEBI:71302"/>
        <dbReference type="ChEBI" id="CHEBI:71310"/>
        <dbReference type="EC" id="2.7.7.77"/>
    </reaction>
</comment>
<feature type="binding site" evidence="8">
    <location>
        <begin position="14"/>
        <end position="16"/>
    </location>
    <ligand>
        <name>GTP</name>
        <dbReference type="ChEBI" id="CHEBI:37565"/>
    </ligand>
</feature>
<keyword evidence="6 8" id="KW-0342">GTP-binding</keyword>
<dbReference type="PANTHER" id="PTHR19136:SF81">
    <property type="entry name" value="MOLYBDENUM COFACTOR GUANYLYLTRANSFERASE"/>
    <property type="match status" value="1"/>
</dbReference>
<dbReference type="InterPro" id="IPR029044">
    <property type="entry name" value="Nucleotide-diphossugar_trans"/>
</dbReference>
<organism evidence="10 11">
    <name type="scientific">Arcobacter acticola</name>
    <dbReference type="NCBI Taxonomy" id="1849015"/>
    <lineage>
        <taxon>Bacteria</taxon>
        <taxon>Pseudomonadati</taxon>
        <taxon>Campylobacterota</taxon>
        <taxon>Epsilonproteobacteria</taxon>
        <taxon>Campylobacterales</taxon>
        <taxon>Arcobacteraceae</taxon>
        <taxon>Arcobacter</taxon>
    </lineage>
</organism>
<dbReference type="EMBL" id="CP042652">
    <property type="protein sequence ID" value="QKE27486.1"/>
    <property type="molecule type" value="Genomic_DNA"/>
</dbReference>
<evidence type="ECO:0000256" key="6">
    <source>
        <dbReference type="ARBA" id="ARBA00023134"/>
    </source>
</evidence>
<sequence>MTNPPFFEITCVILCGGKSSRMGEDKSLLPFASSKSLTQYQYDRLKPYFKNIYLSSKINKFDFINNEKIIFDENKDIFSPILALQTIFKELNNQKVFIITVDTPFVSLESISKLINDSKHVDICVAKTEKVHNLCGVFSSNISESINTMIKSDIHKIGYLLKNNNTKMIEFQNDDEFMNINNKEDYSNSLIFISKNNNSNK</sequence>
<gene>
    <name evidence="8 10" type="primary">mobA</name>
    <name evidence="10" type="ORF">AACT_0257</name>
</gene>
<name>A0A6M8EDX7_9BACT</name>
<keyword evidence="10" id="KW-0548">Nucleotidyltransferase</keyword>
<reference evidence="10 11" key="1">
    <citation type="submission" date="2019-08" db="EMBL/GenBank/DDBJ databases">
        <title>Complete genome sequence of Arcobacter acticola.</title>
        <authorList>
            <person name="Miller W."/>
        </authorList>
    </citation>
    <scope>NUCLEOTIDE SEQUENCE [LARGE SCALE GENOMIC DNA]</scope>
    <source>
        <strain evidence="10 11">KCTC 52212</strain>
    </source>
</reference>
<keyword evidence="2 8" id="KW-0808">Transferase</keyword>
<proteinExistence type="inferred from homology"/>
<keyword evidence="5 8" id="KW-0460">Magnesium</keyword>
<dbReference type="NCBIfam" id="NF001837">
    <property type="entry name" value="PRK00560.1"/>
    <property type="match status" value="1"/>
</dbReference>
<dbReference type="GO" id="GO:0061603">
    <property type="term" value="F:molybdenum cofactor guanylyltransferase activity"/>
    <property type="evidence" value="ECO:0007669"/>
    <property type="project" value="UniProtKB-EC"/>
</dbReference>
<comment type="cofactor">
    <cofactor evidence="8">
        <name>Mg(2+)</name>
        <dbReference type="ChEBI" id="CHEBI:18420"/>
    </cofactor>
</comment>
<dbReference type="EC" id="2.7.7.77" evidence="8"/>
<evidence type="ECO:0000313" key="10">
    <source>
        <dbReference type="EMBL" id="QKE27486.1"/>
    </source>
</evidence>
<comment type="function">
    <text evidence="8">Transfers a GMP moiety from GTP to Mo-molybdopterin (Mo-MPT) cofactor (Moco or molybdenum cofactor) to form Mo-molybdopterin guanine dinucleotide (Mo-MGD) cofactor.</text>
</comment>
<dbReference type="AlphaFoldDB" id="A0A6M8EDX7"/>
<comment type="caution">
    <text evidence="8">Lacks conserved residue(s) required for the propagation of feature annotation.</text>
</comment>
<dbReference type="KEGG" id="paco:AACT_0257"/>
<comment type="similarity">
    <text evidence="8">Belongs to the MobA family.</text>
</comment>
<dbReference type="Gene3D" id="3.90.550.10">
    <property type="entry name" value="Spore Coat Polysaccharide Biosynthesis Protein SpsA, Chain A"/>
    <property type="match status" value="1"/>
</dbReference>
<protein>
    <recommendedName>
        <fullName evidence="8">Probable molybdenum cofactor guanylyltransferase</fullName>
        <shortName evidence="8">MoCo guanylyltransferase</shortName>
        <ecNumber evidence="8">2.7.7.77</ecNumber>
    </recommendedName>
    <alternativeName>
        <fullName evidence="8">GTP:molybdopterin guanylyltransferase</fullName>
    </alternativeName>
    <alternativeName>
        <fullName evidence="8">Mo-MPT guanylyltransferase</fullName>
    </alternativeName>
    <alternativeName>
        <fullName evidence="8">Molybdopterin guanylyltransferase</fullName>
    </alternativeName>
    <alternativeName>
        <fullName evidence="8">Molybdopterin-guanine dinucleotide synthase</fullName>
        <shortName evidence="8">MGD synthase</shortName>
    </alternativeName>
</protein>
<dbReference type="SUPFAM" id="SSF53448">
    <property type="entry name" value="Nucleotide-diphospho-sugar transferases"/>
    <property type="match status" value="1"/>
</dbReference>
<evidence type="ECO:0000256" key="1">
    <source>
        <dbReference type="ARBA" id="ARBA00022490"/>
    </source>
</evidence>
<evidence type="ECO:0000256" key="4">
    <source>
        <dbReference type="ARBA" id="ARBA00022741"/>
    </source>
</evidence>
<dbReference type="RefSeq" id="WP_172124253.1">
    <property type="nucleotide sequence ID" value="NZ_CP042652.1"/>
</dbReference>
<dbReference type="InterPro" id="IPR025877">
    <property type="entry name" value="MobA-like_NTP_Trfase"/>
</dbReference>
<evidence type="ECO:0000313" key="11">
    <source>
        <dbReference type="Proteomes" id="UP000503483"/>
    </source>
</evidence>
<feature type="binding site" evidence="8">
    <location>
        <position position="102"/>
    </location>
    <ligand>
        <name>GTP</name>
        <dbReference type="ChEBI" id="CHEBI:37565"/>
    </ligand>
</feature>
<dbReference type="Pfam" id="PF12804">
    <property type="entry name" value="NTP_transf_3"/>
    <property type="match status" value="1"/>
</dbReference>
<evidence type="ECO:0000256" key="5">
    <source>
        <dbReference type="ARBA" id="ARBA00022842"/>
    </source>
</evidence>
<keyword evidence="7 8" id="KW-0501">Molybdenum cofactor biosynthesis</keyword>
<evidence type="ECO:0000256" key="7">
    <source>
        <dbReference type="ARBA" id="ARBA00023150"/>
    </source>
</evidence>
<evidence type="ECO:0000256" key="2">
    <source>
        <dbReference type="ARBA" id="ARBA00022679"/>
    </source>
</evidence>
<evidence type="ECO:0000256" key="3">
    <source>
        <dbReference type="ARBA" id="ARBA00022723"/>
    </source>
</evidence>
<dbReference type="GO" id="GO:0005737">
    <property type="term" value="C:cytoplasm"/>
    <property type="evidence" value="ECO:0007669"/>
    <property type="project" value="UniProtKB-SubCell"/>
</dbReference>
<keyword evidence="4 8" id="KW-0547">Nucleotide-binding</keyword>
<dbReference type="GO" id="GO:0005525">
    <property type="term" value="F:GTP binding"/>
    <property type="evidence" value="ECO:0007669"/>
    <property type="project" value="UniProtKB-UniRule"/>
</dbReference>